<keyword evidence="2" id="KW-1185">Reference proteome</keyword>
<evidence type="ECO:0000313" key="1">
    <source>
        <dbReference type="EMBL" id="KAK7018235.1"/>
    </source>
</evidence>
<protein>
    <recommendedName>
        <fullName evidence="3">F-box domain-containing protein</fullName>
    </recommendedName>
</protein>
<evidence type="ECO:0000313" key="2">
    <source>
        <dbReference type="Proteomes" id="UP001362999"/>
    </source>
</evidence>
<reference evidence="1 2" key="1">
    <citation type="journal article" date="2024" name="J Genomics">
        <title>Draft genome sequencing and assembly of Favolaschia claudopus CIRM-BRFM 2984 isolated from oak limbs.</title>
        <authorList>
            <person name="Navarro D."/>
            <person name="Drula E."/>
            <person name="Chaduli D."/>
            <person name="Cazenave R."/>
            <person name="Ahrendt S."/>
            <person name="Wang J."/>
            <person name="Lipzen A."/>
            <person name="Daum C."/>
            <person name="Barry K."/>
            <person name="Grigoriev I.V."/>
            <person name="Favel A."/>
            <person name="Rosso M.N."/>
            <person name="Martin F."/>
        </authorList>
    </citation>
    <scope>NUCLEOTIDE SEQUENCE [LARGE SCALE GENOMIC DNA]</scope>
    <source>
        <strain evidence="1 2">CIRM-BRFM 2984</strain>
    </source>
</reference>
<organism evidence="1 2">
    <name type="scientific">Favolaschia claudopus</name>
    <dbReference type="NCBI Taxonomy" id="2862362"/>
    <lineage>
        <taxon>Eukaryota</taxon>
        <taxon>Fungi</taxon>
        <taxon>Dikarya</taxon>
        <taxon>Basidiomycota</taxon>
        <taxon>Agaricomycotina</taxon>
        <taxon>Agaricomycetes</taxon>
        <taxon>Agaricomycetidae</taxon>
        <taxon>Agaricales</taxon>
        <taxon>Marasmiineae</taxon>
        <taxon>Mycenaceae</taxon>
        <taxon>Favolaschia</taxon>
    </lineage>
</organism>
<dbReference type="AlphaFoldDB" id="A0AAW0AXA2"/>
<sequence length="564" mass="64622">MYLGGTPKHYLTVRSTSEGCEVILAVVRIEVSAEMPYAYAQQMQFPDWVIDWLNPYEFNSTQEAIKQDKFKFDSFSKPRSTIIPAPTYTTPANLPRQQLLIPSLVISHVCRRWRYLVIATVWSHFTFFHHPRWLSYPLSHLEEVVNHFLTRIPPTRPLDIQLLMDGETPPGSVASFVFGNRERLSGAELELGEEDLREFWRLGEGEGVFPVMRRLKITFVEGKDEEDGGPEPEEGRTSVSRMAPRLTSFSYTAWEGDVDPFVFGLDFERLEELELCATVLEEGIYTLLPRLAEIRTLGLVIDAQPYEEWHLGSRDEDAQTDHLDQVIQLPPSLWTPSYERPESETITIESLTHLDVTFANYEQLITFLHRVRLPALTSLTIRNNAANGTNDPDVYNQGFHDAFLSWFRRCATQRTRLELYEIRNFSAENFTGILDSHLDLTDLKISCCFGNFWNVFASQSNNVALLPNLALFSCSAFSRNHVDDLIAFIGSRSSNTWVGAARLKQVDLRPAFWIEYKGSSQRRQERMGDSRLLNAAKDWHQQGVEVVIACGSAEYPREYNGVED</sequence>
<evidence type="ECO:0008006" key="3">
    <source>
        <dbReference type="Google" id="ProtNLM"/>
    </source>
</evidence>
<accession>A0AAW0AXA2</accession>
<dbReference type="Proteomes" id="UP001362999">
    <property type="component" value="Unassembled WGS sequence"/>
</dbReference>
<gene>
    <name evidence="1" type="ORF">R3P38DRAFT_2784075</name>
</gene>
<name>A0AAW0AXA2_9AGAR</name>
<dbReference type="EMBL" id="JAWWNJ010000046">
    <property type="protein sequence ID" value="KAK7018235.1"/>
    <property type="molecule type" value="Genomic_DNA"/>
</dbReference>
<comment type="caution">
    <text evidence="1">The sequence shown here is derived from an EMBL/GenBank/DDBJ whole genome shotgun (WGS) entry which is preliminary data.</text>
</comment>
<proteinExistence type="predicted"/>